<feature type="transmembrane region" description="Helical" evidence="2">
    <location>
        <begin position="12"/>
        <end position="35"/>
    </location>
</feature>
<organism evidence="3 4">
    <name type="scientific">Allomyces macrogynus (strain ATCC 38327)</name>
    <name type="common">Allomyces javanicus var. macrogynus</name>
    <dbReference type="NCBI Taxonomy" id="578462"/>
    <lineage>
        <taxon>Eukaryota</taxon>
        <taxon>Fungi</taxon>
        <taxon>Fungi incertae sedis</taxon>
        <taxon>Blastocladiomycota</taxon>
        <taxon>Blastocladiomycetes</taxon>
        <taxon>Blastocladiales</taxon>
        <taxon>Blastocladiaceae</taxon>
        <taxon>Allomyces</taxon>
    </lineage>
</organism>
<feature type="region of interest" description="Disordered" evidence="1">
    <location>
        <begin position="855"/>
        <end position="877"/>
    </location>
</feature>
<protein>
    <submittedName>
        <fullName evidence="3">Uncharacterized protein</fullName>
    </submittedName>
</protein>
<reference evidence="4" key="2">
    <citation type="submission" date="2009-11" db="EMBL/GenBank/DDBJ databases">
        <title>The Genome Sequence of Allomyces macrogynus strain ATCC 38327.</title>
        <authorList>
            <consortium name="The Broad Institute Genome Sequencing Platform"/>
            <person name="Russ C."/>
            <person name="Cuomo C."/>
            <person name="Shea T."/>
            <person name="Young S.K."/>
            <person name="Zeng Q."/>
            <person name="Koehrsen M."/>
            <person name="Haas B."/>
            <person name="Borodovsky M."/>
            <person name="Guigo R."/>
            <person name="Alvarado L."/>
            <person name="Berlin A."/>
            <person name="Borenstein D."/>
            <person name="Chen Z."/>
            <person name="Engels R."/>
            <person name="Freedman E."/>
            <person name="Gellesch M."/>
            <person name="Goldberg J."/>
            <person name="Griggs A."/>
            <person name="Gujja S."/>
            <person name="Heiman D."/>
            <person name="Hepburn T."/>
            <person name="Howarth C."/>
            <person name="Jen D."/>
            <person name="Larson L."/>
            <person name="Lewis B."/>
            <person name="Mehta T."/>
            <person name="Park D."/>
            <person name="Pearson M."/>
            <person name="Roberts A."/>
            <person name="Saif S."/>
            <person name="Shenoy N."/>
            <person name="Sisk P."/>
            <person name="Stolte C."/>
            <person name="Sykes S."/>
            <person name="Walk T."/>
            <person name="White J."/>
            <person name="Yandava C."/>
            <person name="Burger G."/>
            <person name="Gray M.W."/>
            <person name="Holland P.W.H."/>
            <person name="King N."/>
            <person name="Lang F.B.F."/>
            <person name="Roger A.J."/>
            <person name="Ruiz-Trillo I."/>
            <person name="Lander E."/>
            <person name="Nusbaum C."/>
        </authorList>
    </citation>
    <scope>NUCLEOTIDE SEQUENCE [LARGE SCALE GENOMIC DNA]</scope>
    <source>
        <strain evidence="4">ATCC 38327</strain>
    </source>
</reference>
<evidence type="ECO:0000256" key="2">
    <source>
        <dbReference type="SAM" id="Phobius"/>
    </source>
</evidence>
<keyword evidence="2" id="KW-0472">Membrane</keyword>
<dbReference type="VEuPathDB" id="FungiDB:AMAG_12272"/>
<dbReference type="Proteomes" id="UP000054350">
    <property type="component" value="Unassembled WGS sequence"/>
</dbReference>
<keyword evidence="2" id="KW-1133">Transmembrane helix</keyword>
<feature type="region of interest" description="Disordered" evidence="1">
    <location>
        <begin position="811"/>
        <end position="837"/>
    </location>
</feature>
<proteinExistence type="predicted"/>
<sequence>MNSEILLGPVEFAVWQMVTRVVIVATVAQIMYLTVFVDRPGFQVAATLDIVAAIRSLVRFARRSRRPPGKLSGRYRNGCARQLRQVALAVVLLLLAIVSTLVDYGIDIAFAAYQRDRQVTIAWVRPSNASRRISVPSSQFAMPVHRRTANALLQSAIQDDLIAAGDTAWVRSLGALTEAEVMAMRFSDQCGEAMPDDAATSKTAASSSIENGAGWPSAITGKGTVGLNIESLSSQRVIVHGTHQRLYPVEIYDDVDHVIMAVPMPQPNDASPLVRLNGADDSGNGQGANQTDTDATAKQFGATAFGAFVSGYEMSCGQSPEDVDRWLRDHSTTASGRRFSVAVDLGRSKIPNSMANDSAGQKEHATRRTALHYLDYNFANPGSAANLSTGSAAALLVHVDPDRAAMGEYEMLVFGSLTTTTNGTMVSPLIMVSEAVAAAQQLAPKRRIVMQMAVEEVQQTCAKMTGQFKIANGTVSLDNSTSTDKAKSPFAWVKTAIPNQSDPQHCPVTMAGLASMRMADKDSAPSAATPMRESLQYLSGAQVCRISIRTRTSPDPLVAPESIVFTQPGDYVAVARIVQQDQEHRLKCLDPAVTNSVAPKQDQQIHTEPRPTLALGFLSRMWAPISSDPIQFWGQWITNRLDVSDSGGLLADGPSFLSWTDPDGPQQYTAPAVRAELWEILGSLAVLLVTLILAFLDIPSLYDTVVTQLFLWPDLRRTLGDKSAEPAAAVSMVEDLTFAATLVLIEYPAGMDPELARASTEMGFRPQTAFDVQFVHADQVEVWTPFGPIPLDAKNQSSFAADDIEAARFVPHPDDDNVSSYPTPPSASVAGASMPRQPDSIGAFTSAQFTPMLSEPAAGWDKSSTTSMSLPRAQDDDRALRPSSLIAANMDEDDDNVAVPIGASWTLNRSVRACDPELMPVVVMVSTNYQAILARKRKRIQELRKRDEMARAARQPSSLRSSCDLTSTKL</sequence>
<reference evidence="3 4" key="1">
    <citation type="submission" date="2009-11" db="EMBL/GenBank/DDBJ databases">
        <title>Annotation of Allomyces macrogynus ATCC 38327.</title>
        <authorList>
            <consortium name="The Broad Institute Genome Sequencing Platform"/>
            <person name="Russ C."/>
            <person name="Cuomo C."/>
            <person name="Burger G."/>
            <person name="Gray M.W."/>
            <person name="Holland P.W.H."/>
            <person name="King N."/>
            <person name="Lang F.B.F."/>
            <person name="Roger A.J."/>
            <person name="Ruiz-Trillo I."/>
            <person name="Young S.K."/>
            <person name="Zeng Q."/>
            <person name="Gargeya S."/>
            <person name="Fitzgerald M."/>
            <person name="Haas B."/>
            <person name="Abouelleil A."/>
            <person name="Alvarado L."/>
            <person name="Arachchi H.M."/>
            <person name="Berlin A."/>
            <person name="Chapman S.B."/>
            <person name="Gearin G."/>
            <person name="Goldberg J."/>
            <person name="Griggs A."/>
            <person name="Gujja S."/>
            <person name="Hansen M."/>
            <person name="Heiman D."/>
            <person name="Howarth C."/>
            <person name="Larimer J."/>
            <person name="Lui A."/>
            <person name="MacDonald P.J.P."/>
            <person name="McCowen C."/>
            <person name="Montmayeur A."/>
            <person name="Murphy C."/>
            <person name="Neiman D."/>
            <person name="Pearson M."/>
            <person name="Priest M."/>
            <person name="Roberts A."/>
            <person name="Saif S."/>
            <person name="Shea T."/>
            <person name="Sisk P."/>
            <person name="Stolte C."/>
            <person name="Sykes S."/>
            <person name="Wortman J."/>
            <person name="Nusbaum C."/>
            <person name="Birren B."/>
        </authorList>
    </citation>
    <scope>NUCLEOTIDE SEQUENCE [LARGE SCALE GENOMIC DNA]</scope>
    <source>
        <strain evidence="3 4">ATCC 38327</strain>
    </source>
</reference>
<feature type="transmembrane region" description="Helical" evidence="2">
    <location>
        <begin position="86"/>
        <end position="106"/>
    </location>
</feature>
<evidence type="ECO:0000313" key="3">
    <source>
        <dbReference type="EMBL" id="KNE67202.1"/>
    </source>
</evidence>
<keyword evidence="4" id="KW-1185">Reference proteome</keyword>
<dbReference type="EMBL" id="GG745352">
    <property type="protein sequence ID" value="KNE67202.1"/>
    <property type="molecule type" value="Genomic_DNA"/>
</dbReference>
<gene>
    <name evidence="3" type="ORF">AMAG_12272</name>
</gene>
<name>A0A0L0SXH0_ALLM3</name>
<keyword evidence="2" id="KW-0812">Transmembrane</keyword>
<dbReference type="AlphaFoldDB" id="A0A0L0SXH0"/>
<feature type="compositionally biased region" description="Polar residues" evidence="1">
    <location>
        <begin position="955"/>
        <end position="970"/>
    </location>
</feature>
<dbReference type="OrthoDB" id="5559390at2759"/>
<evidence type="ECO:0000256" key="1">
    <source>
        <dbReference type="SAM" id="MobiDB-lite"/>
    </source>
</evidence>
<feature type="region of interest" description="Disordered" evidence="1">
    <location>
        <begin position="948"/>
        <end position="970"/>
    </location>
</feature>
<evidence type="ECO:0000313" key="4">
    <source>
        <dbReference type="Proteomes" id="UP000054350"/>
    </source>
</evidence>
<accession>A0A0L0SXH0</accession>